<sequence>MPKRARSDGAALPNRRPGSTTVSSTGSNRASACVIGDVVSVGRNGWSEFVRENKLLVDKTDLLLDVMDDPSPDVIFRSRCFGKTMFLNMAYNFLNIAETEEELAERKRIFKKMSVHRADPTFVDEHCGRYPVIHLNLKEVRPVTLDEFRDSMEEAVSTAIGRWEHAISDTSKAELNITRGRLNRKIDNMHNSIDDSVMIPKILVDYLSRYCNAKCIVLVDEFDTPIMKAADNIREEVKRYMHKMLSPLAKDNDNVRKFIMVGIDPVNLNTFGTRWHEDSDRSREGASSYQFAFGFTEEEVGALIGRVADKMGLVEGQADQLRRVARKWYGGYHACEGVRLYNPWSIMKYIRHITKSREACLEAVESGSASRHWLATEDKAALARYFGMAGGTEKLLPVIRDLLVDFRNLVDATDGPVPNYVPRVRVRIEEFGPAARSLGDVGRLPSHITTISDDEQQRVISIASSVQGRPAEGSLSVDEFMTLLYYHGYLSIKDKAYLTIPNYEVLYAWLGLIGMDLLADRLISDTDGQQVLVDLLLSGEYLEFIKHVEYALEAQGQVITIETLEVTFQMFLSQLLSLFLDSSKYDIAREVPTNQGEADIVIKPRRGVADDGSGRRPVGVLIEVKRADPRTVDGEARSLTADDVRFIEDESEGRTERARRRLGDKTFRSLAGLLAKGYDQILENRYLDPFNGCCDEVLVVVISFSGKRCLFQFEYFKYRAGDWYLDPERHPIVDDLACPYNWPSP</sequence>
<dbReference type="Proteomes" id="UP001145114">
    <property type="component" value="Unassembled WGS sequence"/>
</dbReference>
<keyword evidence="2" id="KW-1185">Reference proteome</keyword>
<protein>
    <submittedName>
        <fullName evidence="1">Uncharacterized protein</fullName>
    </submittedName>
</protein>
<name>A0ACC1I2E2_9FUNG</name>
<dbReference type="EMBL" id="JAMZIH010000008">
    <property type="protein sequence ID" value="KAJ1680304.1"/>
    <property type="molecule type" value="Genomic_DNA"/>
</dbReference>
<gene>
    <name evidence="1" type="ORF">EV182_000252</name>
</gene>
<evidence type="ECO:0000313" key="1">
    <source>
        <dbReference type="EMBL" id="KAJ1680304.1"/>
    </source>
</evidence>
<evidence type="ECO:0000313" key="2">
    <source>
        <dbReference type="Proteomes" id="UP001145114"/>
    </source>
</evidence>
<comment type="caution">
    <text evidence="1">The sequence shown here is derived from an EMBL/GenBank/DDBJ whole genome shotgun (WGS) entry which is preliminary data.</text>
</comment>
<reference evidence="1" key="1">
    <citation type="submission" date="2022-06" db="EMBL/GenBank/DDBJ databases">
        <title>Phylogenomic reconstructions and comparative analyses of Kickxellomycotina fungi.</title>
        <authorList>
            <person name="Reynolds N.K."/>
            <person name="Stajich J.E."/>
            <person name="Barry K."/>
            <person name="Grigoriev I.V."/>
            <person name="Crous P."/>
            <person name="Smith M.E."/>
        </authorList>
    </citation>
    <scope>NUCLEOTIDE SEQUENCE</scope>
    <source>
        <strain evidence="1">RSA 2271</strain>
    </source>
</reference>
<accession>A0ACC1I2E2</accession>
<proteinExistence type="predicted"/>
<organism evidence="1 2">
    <name type="scientific">Spiromyces aspiralis</name>
    <dbReference type="NCBI Taxonomy" id="68401"/>
    <lineage>
        <taxon>Eukaryota</taxon>
        <taxon>Fungi</taxon>
        <taxon>Fungi incertae sedis</taxon>
        <taxon>Zoopagomycota</taxon>
        <taxon>Kickxellomycotina</taxon>
        <taxon>Kickxellomycetes</taxon>
        <taxon>Kickxellales</taxon>
        <taxon>Kickxellaceae</taxon>
        <taxon>Spiromyces</taxon>
    </lineage>
</organism>